<sequence length="372" mass="41206">MVANAESYRNLFNVIGMLLGRRKCILLGNAFVVVGGGLQASALSVFYMIVGCILLEIGIGRIPIALQVVFAFCAGSIMFFLPDTPCWYYAEGYEAEGGKTLCKIFDAEIHDERVQNMKNSILTNIVFESQNENGYNILDLVWDRDHPRVGRCIRISFLILTIQQMMAPSSLHKSAQLLAAIMNTAFAFGTIPLVRTVGRFGRRSILLWSAVVLTGCMVIFVTMIGLPHRTSTAKWTAVGAISIYNMLFGYGWIGICWLYGLEVDRAPQASTCWCCSGSLGEWLFSFITVFAGGIALQNVGWKIWIWMALSCFAAIFFVCFMCPETTGKTLQEIDVLLAKEEIKHTILAEQLVMQSSVMAEKGEVSSTHIKTS</sequence>
<feature type="transmembrane region" description="Helical" evidence="5">
    <location>
        <begin position="206"/>
        <end position="226"/>
    </location>
</feature>
<keyword evidence="6" id="KW-0762">Sugar transport</keyword>
<dbReference type="PANTHER" id="PTHR48022:SF2">
    <property type="entry name" value="PLASTIDIC GLUCOSE TRANSPORTER 4"/>
    <property type="match status" value="1"/>
</dbReference>
<evidence type="ECO:0000256" key="3">
    <source>
        <dbReference type="ARBA" id="ARBA00022989"/>
    </source>
</evidence>
<comment type="subcellular location">
    <subcellularLocation>
        <location evidence="1">Membrane</location>
        <topology evidence="1">Multi-pass membrane protein</topology>
    </subcellularLocation>
</comment>
<evidence type="ECO:0000313" key="7">
    <source>
        <dbReference type="Proteomes" id="UP000266152"/>
    </source>
</evidence>
<gene>
    <name evidence="6" type="ORF">FSPOR_5274</name>
</gene>
<feature type="transmembrane region" description="Helical" evidence="5">
    <location>
        <begin position="238"/>
        <end position="260"/>
    </location>
</feature>
<dbReference type="PANTHER" id="PTHR48022">
    <property type="entry name" value="PLASTIDIC GLUCOSE TRANSPORTER 4"/>
    <property type="match status" value="1"/>
</dbReference>
<dbReference type="Pfam" id="PF00083">
    <property type="entry name" value="Sugar_tr"/>
    <property type="match status" value="1"/>
</dbReference>
<name>A0A395S8J4_FUSSP</name>
<evidence type="ECO:0000256" key="4">
    <source>
        <dbReference type="ARBA" id="ARBA00023136"/>
    </source>
</evidence>
<dbReference type="GO" id="GO:0016020">
    <property type="term" value="C:membrane"/>
    <property type="evidence" value="ECO:0007669"/>
    <property type="project" value="UniProtKB-SubCell"/>
</dbReference>
<keyword evidence="4 5" id="KW-0472">Membrane</keyword>
<keyword evidence="3 5" id="KW-1133">Transmembrane helix</keyword>
<reference evidence="6 7" key="1">
    <citation type="journal article" date="2018" name="PLoS Pathog.">
        <title>Evolution of structural diversity of trichothecenes, a family of toxins produced by plant pathogenic and entomopathogenic fungi.</title>
        <authorList>
            <person name="Proctor R.H."/>
            <person name="McCormick S.P."/>
            <person name="Kim H.S."/>
            <person name="Cardoza R.E."/>
            <person name="Stanley A.M."/>
            <person name="Lindo L."/>
            <person name="Kelly A."/>
            <person name="Brown D.W."/>
            <person name="Lee T."/>
            <person name="Vaughan M.M."/>
            <person name="Alexander N.J."/>
            <person name="Busman M."/>
            <person name="Gutierrez S."/>
        </authorList>
    </citation>
    <scope>NUCLEOTIDE SEQUENCE [LARGE SCALE GENOMIC DNA]</scope>
    <source>
        <strain evidence="6 7">NRRL 3299</strain>
    </source>
</reference>
<feature type="transmembrane region" description="Helical" evidence="5">
    <location>
        <begin position="26"/>
        <end position="50"/>
    </location>
</feature>
<feature type="transmembrane region" description="Helical" evidence="5">
    <location>
        <begin position="272"/>
        <end position="297"/>
    </location>
</feature>
<feature type="transmembrane region" description="Helical" evidence="5">
    <location>
        <begin position="62"/>
        <end position="81"/>
    </location>
</feature>
<feature type="transmembrane region" description="Helical" evidence="5">
    <location>
        <begin position="303"/>
        <end position="322"/>
    </location>
</feature>
<protein>
    <submittedName>
        <fullName evidence="6">Sugar transporter stl1</fullName>
    </submittedName>
</protein>
<evidence type="ECO:0000313" key="6">
    <source>
        <dbReference type="EMBL" id="RGP68535.1"/>
    </source>
</evidence>
<evidence type="ECO:0000256" key="1">
    <source>
        <dbReference type="ARBA" id="ARBA00004141"/>
    </source>
</evidence>
<dbReference type="InterPro" id="IPR050360">
    <property type="entry name" value="MFS_Sugar_Transporters"/>
</dbReference>
<accession>A0A395S8J4</accession>
<keyword evidence="2 5" id="KW-0812">Transmembrane</keyword>
<keyword evidence="7" id="KW-1185">Reference proteome</keyword>
<dbReference type="SUPFAM" id="SSF103473">
    <property type="entry name" value="MFS general substrate transporter"/>
    <property type="match status" value="1"/>
</dbReference>
<organism evidence="6 7">
    <name type="scientific">Fusarium sporotrichioides</name>
    <dbReference type="NCBI Taxonomy" id="5514"/>
    <lineage>
        <taxon>Eukaryota</taxon>
        <taxon>Fungi</taxon>
        <taxon>Dikarya</taxon>
        <taxon>Ascomycota</taxon>
        <taxon>Pezizomycotina</taxon>
        <taxon>Sordariomycetes</taxon>
        <taxon>Hypocreomycetidae</taxon>
        <taxon>Hypocreales</taxon>
        <taxon>Nectriaceae</taxon>
        <taxon>Fusarium</taxon>
    </lineage>
</organism>
<dbReference type="EMBL" id="PXOF01000070">
    <property type="protein sequence ID" value="RGP68535.1"/>
    <property type="molecule type" value="Genomic_DNA"/>
</dbReference>
<dbReference type="Gene3D" id="1.20.1250.20">
    <property type="entry name" value="MFS general substrate transporter like domains"/>
    <property type="match status" value="1"/>
</dbReference>
<dbReference type="Proteomes" id="UP000266152">
    <property type="component" value="Unassembled WGS sequence"/>
</dbReference>
<dbReference type="InterPro" id="IPR036259">
    <property type="entry name" value="MFS_trans_sf"/>
</dbReference>
<keyword evidence="6" id="KW-0813">Transport</keyword>
<evidence type="ECO:0000256" key="5">
    <source>
        <dbReference type="SAM" id="Phobius"/>
    </source>
</evidence>
<evidence type="ECO:0000256" key="2">
    <source>
        <dbReference type="ARBA" id="ARBA00022692"/>
    </source>
</evidence>
<proteinExistence type="predicted"/>
<dbReference type="InterPro" id="IPR005828">
    <property type="entry name" value="MFS_sugar_transport-like"/>
</dbReference>
<dbReference type="AlphaFoldDB" id="A0A395S8J4"/>
<dbReference type="GO" id="GO:0005351">
    <property type="term" value="F:carbohydrate:proton symporter activity"/>
    <property type="evidence" value="ECO:0007669"/>
    <property type="project" value="TreeGrafter"/>
</dbReference>
<comment type="caution">
    <text evidence="6">The sequence shown here is derived from an EMBL/GenBank/DDBJ whole genome shotgun (WGS) entry which is preliminary data.</text>
</comment>